<dbReference type="GO" id="GO:0005634">
    <property type="term" value="C:nucleus"/>
    <property type="evidence" value="ECO:0007669"/>
    <property type="project" value="TreeGrafter"/>
</dbReference>
<dbReference type="PRINTS" id="PR00299">
    <property type="entry name" value="ACRYSTALLIN"/>
</dbReference>
<dbReference type="PANTHER" id="PTHR45640">
    <property type="entry name" value="HEAT SHOCK PROTEIN HSP-12.2-RELATED"/>
    <property type="match status" value="1"/>
</dbReference>
<dbReference type="AlphaFoldDB" id="A0A8R1EFZ5"/>
<dbReference type="InterPro" id="IPR008978">
    <property type="entry name" value="HSP20-like_chaperone"/>
</dbReference>
<dbReference type="GO" id="GO:0051082">
    <property type="term" value="F:unfolded protein binding"/>
    <property type="evidence" value="ECO:0007669"/>
    <property type="project" value="TreeGrafter"/>
</dbReference>
<reference evidence="5" key="2">
    <citation type="submission" date="2022-06" db="UniProtKB">
        <authorList>
            <consortium name="EnsemblMetazoa"/>
        </authorList>
    </citation>
    <scope>IDENTIFICATION</scope>
    <source>
        <strain evidence="5">DF5081</strain>
    </source>
</reference>
<dbReference type="InterPro" id="IPR002068">
    <property type="entry name" value="A-crystallin/Hsp20_dom"/>
</dbReference>
<dbReference type="SUPFAM" id="SSF49764">
    <property type="entry name" value="HSP20-like chaperones"/>
    <property type="match status" value="1"/>
</dbReference>
<dbReference type="GO" id="GO:0042026">
    <property type="term" value="P:protein refolding"/>
    <property type="evidence" value="ECO:0007669"/>
    <property type="project" value="TreeGrafter"/>
</dbReference>
<dbReference type="PANTHER" id="PTHR45640:SF24">
    <property type="entry name" value="SHSP DOMAIN-CONTAINING PROTEIN"/>
    <property type="match status" value="1"/>
</dbReference>
<dbReference type="InterPro" id="IPR001436">
    <property type="entry name" value="Alpha-crystallin/sHSP_animal"/>
</dbReference>
<dbReference type="GO" id="GO:0005737">
    <property type="term" value="C:cytoplasm"/>
    <property type="evidence" value="ECO:0007669"/>
    <property type="project" value="TreeGrafter"/>
</dbReference>
<evidence type="ECO:0000256" key="3">
    <source>
        <dbReference type="SAM" id="MobiDB-lite"/>
    </source>
</evidence>
<evidence type="ECO:0000256" key="1">
    <source>
        <dbReference type="PROSITE-ProRule" id="PRU00285"/>
    </source>
</evidence>
<dbReference type="Gene3D" id="2.60.40.790">
    <property type="match status" value="1"/>
</dbReference>
<reference evidence="6" key="1">
    <citation type="submission" date="2010-08" db="EMBL/GenBank/DDBJ databases">
        <authorList>
            <consortium name="Caenorhabditis japonica Sequencing Consortium"/>
            <person name="Wilson R.K."/>
        </authorList>
    </citation>
    <scope>NUCLEOTIDE SEQUENCE [LARGE SCALE GENOMIC DNA]</scope>
    <source>
        <strain evidence="6">DF5081</strain>
    </source>
</reference>
<feature type="region of interest" description="Disordered" evidence="3">
    <location>
        <begin position="1"/>
        <end position="35"/>
    </location>
</feature>
<dbReference type="Pfam" id="PF00011">
    <property type="entry name" value="HSP20"/>
    <property type="match status" value="1"/>
</dbReference>
<dbReference type="GO" id="GO:0009408">
    <property type="term" value="P:response to heat"/>
    <property type="evidence" value="ECO:0007669"/>
    <property type="project" value="TreeGrafter"/>
</dbReference>
<dbReference type="EnsemblMetazoa" id="CJA32914.1">
    <property type="protein sequence ID" value="CJA32914.1"/>
    <property type="gene ID" value="WBGene00208761"/>
</dbReference>
<protein>
    <submittedName>
        <fullName evidence="5">SHSP domain-containing protein</fullName>
    </submittedName>
</protein>
<proteinExistence type="inferred from homology"/>
<dbReference type="CDD" id="cd06526">
    <property type="entry name" value="metazoan_ACD"/>
    <property type="match status" value="1"/>
</dbReference>
<accession>A0A8R1EFZ5</accession>
<feature type="compositionally biased region" description="Low complexity" evidence="3">
    <location>
        <begin position="134"/>
        <end position="146"/>
    </location>
</feature>
<organism evidence="5 6">
    <name type="scientific">Caenorhabditis japonica</name>
    <dbReference type="NCBI Taxonomy" id="281687"/>
    <lineage>
        <taxon>Eukaryota</taxon>
        <taxon>Metazoa</taxon>
        <taxon>Ecdysozoa</taxon>
        <taxon>Nematoda</taxon>
        <taxon>Chromadorea</taxon>
        <taxon>Rhabditida</taxon>
        <taxon>Rhabditina</taxon>
        <taxon>Rhabditomorpha</taxon>
        <taxon>Rhabditoidea</taxon>
        <taxon>Rhabditidae</taxon>
        <taxon>Peloderinae</taxon>
        <taxon>Caenorhabditis</taxon>
    </lineage>
</organism>
<evidence type="ECO:0000259" key="4">
    <source>
        <dbReference type="PROSITE" id="PS01031"/>
    </source>
</evidence>
<evidence type="ECO:0000313" key="6">
    <source>
        <dbReference type="Proteomes" id="UP000005237"/>
    </source>
</evidence>
<comment type="similarity">
    <text evidence="1 2">Belongs to the small heat shock protein (HSP20) family.</text>
</comment>
<dbReference type="PROSITE" id="PS01031">
    <property type="entry name" value="SHSP"/>
    <property type="match status" value="1"/>
</dbReference>
<sequence length="152" mass="16866">MNTGSRYSNYSRHPLPSYHSPHYHTPALARRPASPGPVAGAGEIINTSHGFTIELDVFKFAPEEIKLVLTDDTLSISGERFELTGDGQTLRRSFSRKYSIPEDVCLDTIRSHLTNSGVLVINGSRKGWRETNISTQRSGTQRSSSRNFISTV</sequence>
<keyword evidence="6" id="KW-1185">Reference proteome</keyword>
<feature type="domain" description="SHSP" evidence="4">
    <location>
        <begin position="29"/>
        <end position="143"/>
    </location>
</feature>
<name>A0A8R1EFZ5_CAEJA</name>
<feature type="region of interest" description="Disordered" evidence="3">
    <location>
        <begin position="131"/>
        <end position="152"/>
    </location>
</feature>
<feature type="compositionally biased region" description="Low complexity" evidence="3">
    <location>
        <begin position="10"/>
        <end position="24"/>
    </location>
</feature>
<evidence type="ECO:0000256" key="2">
    <source>
        <dbReference type="RuleBase" id="RU003616"/>
    </source>
</evidence>
<dbReference type="Proteomes" id="UP000005237">
    <property type="component" value="Unassembled WGS sequence"/>
</dbReference>
<evidence type="ECO:0000313" key="5">
    <source>
        <dbReference type="EnsemblMetazoa" id="CJA32914.1"/>
    </source>
</evidence>